<dbReference type="EMBL" id="PJQY01001108">
    <property type="protein sequence ID" value="PQQ05295.1"/>
    <property type="molecule type" value="Genomic_DNA"/>
</dbReference>
<protein>
    <submittedName>
        <fullName evidence="1">Uncharacterized protein</fullName>
    </submittedName>
</protein>
<keyword evidence="2" id="KW-1185">Reference proteome</keyword>
<organism evidence="1 2">
    <name type="scientific">Prunus yedoensis var. nudiflora</name>
    <dbReference type="NCBI Taxonomy" id="2094558"/>
    <lineage>
        <taxon>Eukaryota</taxon>
        <taxon>Viridiplantae</taxon>
        <taxon>Streptophyta</taxon>
        <taxon>Embryophyta</taxon>
        <taxon>Tracheophyta</taxon>
        <taxon>Spermatophyta</taxon>
        <taxon>Magnoliopsida</taxon>
        <taxon>eudicotyledons</taxon>
        <taxon>Gunneridae</taxon>
        <taxon>Pentapetalae</taxon>
        <taxon>rosids</taxon>
        <taxon>fabids</taxon>
        <taxon>Rosales</taxon>
        <taxon>Rosaceae</taxon>
        <taxon>Amygdaloideae</taxon>
        <taxon>Amygdaleae</taxon>
        <taxon>Prunus</taxon>
    </lineage>
</organism>
<proteinExistence type="predicted"/>
<dbReference type="Proteomes" id="UP000250321">
    <property type="component" value="Unassembled WGS sequence"/>
</dbReference>
<sequence>MPLPYGLPGCCDAHPIQRFHVTLHEKHFERLSKYRLRVLASSACCKKSWTAGLSWYQLGWSGYLAIEMVFHTCGVFANVRNNGTQMPYGRDLPKIGLPRITSL</sequence>
<dbReference type="AlphaFoldDB" id="A0A314YA90"/>
<gene>
    <name evidence="1" type="ORF">Pyn_13855</name>
</gene>
<accession>A0A314YA90</accession>
<name>A0A314YA90_PRUYE</name>
<reference evidence="1 2" key="1">
    <citation type="submission" date="2018-02" db="EMBL/GenBank/DDBJ databases">
        <title>Draft genome of wild Prunus yedoensis var. nudiflora.</title>
        <authorList>
            <person name="Baek S."/>
            <person name="Kim J.-H."/>
            <person name="Choi K."/>
            <person name="Kim G.-B."/>
            <person name="Cho A."/>
            <person name="Jang H."/>
            <person name="Shin C.-H."/>
            <person name="Yu H.-J."/>
            <person name="Mun J.-H."/>
        </authorList>
    </citation>
    <scope>NUCLEOTIDE SEQUENCE [LARGE SCALE GENOMIC DNA]</scope>
    <source>
        <strain evidence="2">cv. Jeju island</strain>
        <tissue evidence="1">Leaf</tissue>
    </source>
</reference>
<evidence type="ECO:0000313" key="1">
    <source>
        <dbReference type="EMBL" id="PQQ05295.1"/>
    </source>
</evidence>
<evidence type="ECO:0000313" key="2">
    <source>
        <dbReference type="Proteomes" id="UP000250321"/>
    </source>
</evidence>
<comment type="caution">
    <text evidence="1">The sequence shown here is derived from an EMBL/GenBank/DDBJ whole genome shotgun (WGS) entry which is preliminary data.</text>
</comment>